<sequence length="533" mass="56798">MRVDVVIVGAGSAGCVLANRLSADPDLSVLLLEAGPRDRHPLLRVPKGFGKLIADPRFAWHFPTEPVGSARRAEKWVRGRVLGGSSAINGLVYNRGHREDYDELVRLGNPGWGWEEMLPVFRAIEDHALGGSASRGAGGPQPVDVPAAEDPLCEDMIASGAQLGLDAVEDVNDSDAERIGLSPMTARGGRRVSAAHAFLHPVRRRPNLRVRTGVTVDSVVFEGDRAVGVRGRARGRPVEIRCAREVVLCAGSIGSPKLLQLSGIGPGEALRPLGITARVESPQVGARMREHRAVPLQFRLNDDLGYNRHLSSPGAQARSALRYLATSGGPLAAASFDVLGFLKTDPDLPRPDAQVLLAPFSLRPHDAGGEAELEREPGVQAIGYALRPTSEGRLAVTSADPDADLAIDPGFLTTAHDRRTTAGTLRRMRELFAQEPLAHHLVEETLPGTDVVDEDEIADAALNRGHCGYHAMGTCAMGPADADVLDPRMRVRGVSGLRVVDSSSLPAMVSGNLNAPVMATAWRAAEFVLDQSS</sequence>
<feature type="domain" description="Glucose-methanol-choline oxidoreductase N-terminal" evidence="6">
    <location>
        <begin position="79"/>
        <end position="102"/>
    </location>
</feature>
<evidence type="ECO:0000256" key="1">
    <source>
        <dbReference type="ARBA" id="ARBA00001974"/>
    </source>
</evidence>
<dbReference type="Proteomes" id="UP001237595">
    <property type="component" value="Unassembled WGS sequence"/>
</dbReference>
<evidence type="ECO:0000256" key="5">
    <source>
        <dbReference type="RuleBase" id="RU003968"/>
    </source>
</evidence>
<dbReference type="SUPFAM" id="SSF51905">
    <property type="entry name" value="FAD/NAD(P)-binding domain"/>
    <property type="match status" value="1"/>
</dbReference>
<dbReference type="SUPFAM" id="SSF54373">
    <property type="entry name" value="FAD-linked reductases, C-terminal domain"/>
    <property type="match status" value="1"/>
</dbReference>
<evidence type="ECO:0000256" key="4">
    <source>
        <dbReference type="ARBA" id="ARBA00022827"/>
    </source>
</evidence>
<organism evidence="8 9">
    <name type="scientific">Saccharopolyspora ipomoeae</name>
    <dbReference type="NCBI Taxonomy" id="3042027"/>
    <lineage>
        <taxon>Bacteria</taxon>
        <taxon>Bacillati</taxon>
        <taxon>Actinomycetota</taxon>
        <taxon>Actinomycetes</taxon>
        <taxon>Pseudonocardiales</taxon>
        <taxon>Pseudonocardiaceae</taxon>
        <taxon>Saccharopolyspora</taxon>
    </lineage>
</organism>
<name>A0ABT6PI21_9PSEU</name>
<keyword evidence="9" id="KW-1185">Reference proteome</keyword>
<keyword evidence="3 5" id="KW-0285">Flavoprotein</keyword>
<dbReference type="Gene3D" id="3.50.50.60">
    <property type="entry name" value="FAD/NAD(P)-binding domain"/>
    <property type="match status" value="1"/>
</dbReference>
<feature type="domain" description="Glucose-methanol-choline oxidoreductase N-terminal" evidence="7">
    <location>
        <begin position="251"/>
        <end position="265"/>
    </location>
</feature>
<evidence type="ECO:0000259" key="6">
    <source>
        <dbReference type="PROSITE" id="PS00623"/>
    </source>
</evidence>
<protein>
    <submittedName>
        <fullName evidence="8">FAD-dependent oxidoreductase</fullName>
    </submittedName>
</protein>
<dbReference type="InterPro" id="IPR007867">
    <property type="entry name" value="GMC_OxRtase_C"/>
</dbReference>
<dbReference type="PANTHER" id="PTHR11552">
    <property type="entry name" value="GLUCOSE-METHANOL-CHOLINE GMC OXIDOREDUCTASE"/>
    <property type="match status" value="1"/>
</dbReference>
<evidence type="ECO:0000313" key="9">
    <source>
        <dbReference type="Proteomes" id="UP001237595"/>
    </source>
</evidence>
<dbReference type="InterPro" id="IPR036188">
    <property type="entry name" value="FAD/NAD-bd_sf"/>
</dbReference>
<evidence type="ECO:0000256" key="2">
    <source>
        <dbReference type="ARBA" id="ARBA00010790"/>
    </source>
</evidence>
<keyword evidence="4 5" id="KW-0274">FAD</keyword>
<dbReference type="Pfam" id="PF00732">
    <property type="entry name" value="GMC_oxred_N"/>
    <property type="match status" value="1"/>
</dbReference>
<reference evidence="8 9" key="1">
    <citation type="submission" date="2023-04" db="EMBL/GenBank/DDBJ databases">
        <title>Draft genome sequence of Saccharopolyspora sp. TS4A08 isolated from sweet potato rhizospheric soil.</title>
        <authorList>
            <person name="Suksaard P."/>
            <person name="Duangmal K."/>
        </authorList>
    </citation>
    <scope>NUCLEOTIDE SEQUENCE [LARGE SCALE GENOMIC DNA]</scope>
    <source>
        <strain evidence="8 9">TS4A08</strain>
    </source>
</reference>
<proteinExistence type="inferred from homology"/>
<evidence type="ECO:0000313" key="8">
    <source>
        <dbReference type="EMBL" id="MDI2027649.1"/>
    </source>
</evidence>
<dbReference type="InterPro" id="IPR000172">
    <property type="entry name" value="GMC_OxRdtase_N"/>
</dbReference>
<dbReference type="InterPro" id="IPR012132">
    <property type="entry name" value="GMC_OxRdtase"/>
</dbReference>
<dbReference type="Pfam" id="PF05199">
    <property type="entry name" value="GMC_oxred_C"/>
    <property type="match status" value="1"/>
</dbReference>
<comment type="cofactor">
    <cofactor evidence="1">
        <name>FAD</name>
        <dbReference type="ChEBI" id="CHEBI:57692"/>
    </cofactor>
</comment>
<dbReference type="Gene3D" id="3.30.560.10">
    <property type="entry name" value="Glucose Oxidase, domain 3"/>
    <property type="match status" value="1"/>
</dbReference>
<dbReference type="PROSITE" id="PS51257">
    <property type="entry name" value="PROKAR_LIPOPROTEIN"/>
    <property type="match status" value="1"/>
</dbReference>
<comment type="caution">
    <text evidence="8">The sequence shown here is derived from an EMBL/GenBank/DDBJ whole genome shotgun (WGS) entry which is preliminary data.</text>
</comment>
<dbReference type="EMBL" id="JASAOF010000002">
    <property type="protein sequence ID" value="MDI2027649.1"/>
    <property type="molecule type" value="Genomic_DNA"/>
</dbReference>
<evidence type="ECO:0000259" key="7">
    <source>
        <dbReference type="PROSITE" id="PS00624"/>
    </source>
</evidence>
<accession>A0ABT6PI21</accession>
<dbReference type="PANTHER" id="PTHR11552:SF147">
    <property type="entry name" value="CHOLINE DEHYDROGENASE, MITOCHONDRIAL"/>
    <property type="match status" value="1"/>
</dbReference>
<dbReference type="PROSITE" id="PS00623">
    <property type="entry name" value="GMC_OXRED_1"/>
    <property type="match status" value="1"/>
</dbReference>
<comment type="similarity">
    <text evidence="2 5">Belongs to the GMC oxidoreductase family.</text>
</comment>
<gene>
    <name evidence="8" type="ORF">QFW96_03475</name>
</gene>
<dbReference type="PIRSF" id="PIRSF000137">
    <property type="entry name" value="Alcohol_oxidase"/>
    <property type="match status" value="1"/>
</dbReference>
<dbReference type="PROSITE" id="PS00624">
    <property type="entry name" value="GMC_OXRED_2"/>
    <property type="match status" value="1"/>
</dbReference>
<evidence type="ECO:0000256" key="3">
    <source>
        <dbReference type="ARBA" id="ARBA00022630"/>
    </source>
</evidence>
<dbReference type="RefSeq" id="WP_281454036.1">
    <property type="nucleotide sequence ID" value="NZ_JASAOF010000002.1"/>
</dbReference>